<dbReference type="PROSITE" id="PS00194">
    <property type="entry name" value="THIOREDOXIN_1"/>
    <property type="match status" value="1"/>
</dbReference>
<dbReference type="InterPro" id="IPR036249">
    <property type="entry name" value="Thioredoxin-like_sf"/>
</dbReference>
<feature type="site" description="Deprotonates C-terminal active site Cys" evidence="8">
    <location>
        <position position="27"/>
    </location>
</feature>
<dbReference type="GO" id="GO:0045454">
    <property type="term" value="P:cell redox homeostasis"/>
    <property type="evidence" value="ECO:0007669"/>
    <property type="project" value="TreeGrafter"/>
</dbReference>
<gene>
    <name evidence="11" type="primary">trxA</name>
    <name evidence="11" type="ORF">FE263_06475</name>
</gene>
<dbReference type="InterPro" id="IPR017937">
    <property type="entry name" value="Thioredoxin_CS"/>
</dbReference>
<evidence type="ECO:0000256" key="4">
    <source>
        <dbReference type="ARBA" id="ARBA00023157"/>
    </source>
</evidence>
<dbReference type="PANTHER" id="PTHR45663:SF11">
    <property type="entry name" value="GEO12009P1"/>
    <property type="match status" value="1"/>
</dbReference>
<evidence type="ECO:0000256" key="9">
    <source>
        <dbReference type="PIRSR" id="PIRSR000077-4"/>
    </source>
</evidence>
<dbReference type="NCBIfam" id="TIGR01068">
    <property type="entry name" value="thioredoxin"/>
    <property type="match status" value="1"/>
</dbReference>
<comment type="similarity">
    <text evidence="1 7">Belongs to the thioredoxin family.</text>
</comment>
<keyword evidence="12" id="KW-1185">Reference proteome</keyword>
<name>A0A5R9JCG6_9PROT</name>
<protein>
    <recommendedName>
        <fullName evidence="6 7">Thioredoxin</fullName>
    </recommendedName>
</protein>
<dbReference type="PIRSF" id="PIRSF000077">
    <property type="entry name" value="Thioredoxin"/>
    <property type="match status" value="1"/>
</dbReference>
<reference evidence="11 12" key="1">
    <citation type="submission" date="2019-05" db="EMBL/GenBank/DDBJ databases">
        <authorList>
            <person name="Pankratov T."/>
            <person name="Grouzdev D."/>
        </authorList>
    </citation>
    <scope>NUCLEOTIDE SEQUENCE [LARGE SCALE GENOMIC DNA]</scope>
    <source>
        <strain evidence="11 12">KEBCLARHB70R</strain>
    </source>
</reference>
<dbReference type="NCBIfam" id="NF006898">
    <property type="entry name" value="PRK09381.1"/>
    <property type="match status" value="1"/>
</dbReference>
<evidence type="ECO:0000313" key="12">
    <source>
        <dbReference type="Proteomes" id="UP000305654"/>
    </source>
</evidence>
<evidence type="ECO:0000256" key="5">
    <source>
        <dbReference type="ARBA" id="ARBA00023284"/>
    </source>
</evidence>
<feature type="active site" description="Nucleophile" evidence="8">
    <location>
        <position position="36"/>
    </location>
</feature>
<dbReference type="InterPro" id="IPR013766">
    <property type="entry name" value="Thioredoxin_domain"/>
</dbReference>
<keyword evidence="2" id="KW-0813">Transport</keyword>
<comment type="caution">
    <text evidence="11">The sequence shown here is derived from an EMBL/GenBank/DDBJ whole genome shotgun (WGS) entry which is preliminary data.</text>
</comment>
<keyword evidence="3" id="KW-0249">Electron transport</keyword>
<evidence type="ECO:0000256" key="6">
    <source>
        <dbReference type="NCBIfam" id="TIGR01068"/>
    </source>
</evidence>
<keyword evidence="4 9" id="KW-1015">Disulfide bond</keyword>
<dbReference type="GO" id="GO:0015035">
    <property type="term" value="F:protein-disulfide reductase activity"/>
    <property type="evidence" value="ECO:0007669"/>
    <property type="project" value="UniProtKB-UniRule"/>
</dbReference>
<dbReference type="FunFam" id="3.40.30.10:FF:000001">
    <property type="entry name" value="Thioredoxin"/>
    <property type="match status" value="1"/>
</dbReference>
<keyword evidence="5 9" id="KW-0676">Redox-active center</keyword>
<evidence type="ECO:0000259" key="10">
    <source>
        <dbReference type="PROSITE" id="PS51352"/>
    </source>
</evidence>
<feature type="domain" description="Thioredoxin" evidence="10">
    <location>
        <begin position="1"/>
        <end position="108"/>
    </location>
</feature>
<dbReference type="PRINTS" id="PR00421">
    <property type="entry name" value="THIOREDOXIN"/>
</dbReference>
<sequence length="108" mass="11800">MSENTVAVTDDSFETDVLKAEGAVLVDFWAEWCGPCKMIAPALEEIGAEFKGRLTVAKVNIDENPMTPNTYAVRGIPTMILFKDGKPAATKVGALPKSQLKEWVRESL</sequence>
<dbReference type="AlphaFoldDB" id="A0A5R9JCG6"/>
<dbReference type="PANTHER" id="PTHR45663">
    <property type="entry name" value="GEO12009P1"/>
    <property type="match status" value="1"/>
</dbReference>
<evidence type="ECO:0000256" key="1">
    <source>
        <dbReference type="ARBA" id="ARBA00008987"/>
    </source>
</evidence>
<accession>A0A5R9JCG6</accession>
<dbReference type="SUPFAM" id="SSF52833">
    <property type="entry name" value="Thioredoxin-like"/>
    <property type="match status" value="1"/>
</dbReference>
<dbReference type="GO" id="GO:0005829">
    <property type="term" value="C:cytosol"/>
    <property type="evidence" value="ECO:0007669"/>
    <property type="project" value="TreeGrafter"/>
</dbReference>
<evidence type="ECO:0000256" key="2">
    <source>
        <dbReference type="ARBA" id="ARBA00022448"/>
    </source>
</evidence>
<dbReference type="Gene3D" id="3.40.30.10">
    <property type="entry name" value="Glutaredoxin"/>
    <property type="match status" value="1"/>
</dbReference>
<evidence type="ECO:0000313" key="11">
    <source>
        <dbReference type="EMBL" id="TLU73076.1"/>
    </source>
</evidence>
<feature type="active site" description="Nucleophile" evidence="8">
    <location>
        <position position="33"/>
    </location>
</feature>
<dbReference type="PROSITE" id="PS51352">
    <property type="entry name" value="THIOREDOXIN_2"/>
    <property type="match status" value="1"/>
</dbReference>
<dbReference type="CDD" id="cd02947">
    <property type="entry name" value="TRX_family"/>
    <property type="match status" value="1"/>
</dbReference>
<feature type="site" description="Contributes to redox potential value" evidence="8">
    <location>
        <position position="35"/>
    </location>
</feature>
<feature type="site" description="Contributes to redox potential value" evidence="8">
    <location>
        <position position="34"/>
    </location>
</feature>
<dbReference type="Pfam" id="PF00085">
    <property type="entry name" value="Thioredoxin"/>
    <property type="match status" value="1"/>
</dbReference>
<evidence type="ECO:0000256" key="3">
    <source>
        <dbReference type="ARBA" id="ARBA00022982"/>
    </source>
</evidence>
<proteinExistence type="inferred from homology"/>
<dbReference type="OrthoDB" id="9790390at2"/>
<evidence type="ECO:0000256" key="8">
    <source>
        <dbReference type="PIRSR" id="PIRSR000077-1"/>
    </source>
</evidence>
<dbReference type="EMBL" id="VCDI01000002">
    <property type="protein sequence ID" value="TLU73076.1"/>
    <property type="molecule type" value="Genomic_DNA"/>
</dbReference>
<evidence type="ECO:0000256" key="7">
    <source>
        <dbReference type="PIRNR" id="PIRNR000077"/>
    </source>
</evidence>
<organism evidence="11 12">
    <name type="scientific">Lichenicoccus roseus</name>
    <dbReference type="NCBI Taxonomy" id="2683649"/>
    <lineage>
        <taxon>Bacteria</taxon>
        <taxon>Pseudomonadati</taxon>
        <taxon>Pseudomonadota</taxon>
        <taxon>Alphaproteobacteria</taxon>
        <taxon>Acetobacterales</taxon>
        <taxon>Acetobacteraceae</taxon>
        <taxon>Lichenicoccus</taxon>
    </lineage>
</organism>
<dbReference type="RefSeq" id="WP_138325149.1">
    <property type="nucleotide sequence ID" value="NZ_VCDI01000002.1"/>
</dbReference>
<dbReference type="InterPro" id="IPR005746">
    <property type="entry name" value="Thioredoxin"/>
</dbReference>
<feature type="disulfide bond" description="Redox-active" evidence="9">
    <location>
        <begin position="33"/>
        <end position="36"/>
    </location>
</feature>
<dbReference type="Proteomes" id="UP000305654">
    <property type="component" value="Unassembled WGS sequence"/>
</dbReference>